<organism evidence="2 3">
    <name type="scientific">Streptomyces evansiae</name>
    <dbReference type="NCBI Taxonomy" id="3075535"/>
    <lineage>
        <taxon>Bacteria</taxon>
        <taxon>Bacillati</taxon>
        <taxon>Actinomycetota</taxon>
        <taxon>Actinomycetes</taxon>
        <taxon>Kitasatosporales</taxon>
        <taxon>Streptomycetaceae</taxon>
        <taxon>Streptomyces</taxon>
    </lineage>
</organism>
<dbReference type="AlphaFoldDB" id="A0ABD5E2L5"/>
<sequence length="78" mass="8497">MTERDSPRSMMPRLVVLAPQPAHPPFRVVEADGQVVGEATNVKEVVAVALALGLTAEDLDDPDKVLWVGGDQYSWTPR</sequence>
<dbReference type="EMBL" id="JAVRET010000009">
    <property type="protein sequence ID" value="MDT0408662.1"/>
    <property type="molecule type" value="Genomic_DNA"/>
</dbReference>
<protein>
    <submittedName>
        <fullName evidence="2">Uncharacterized protein</fullName>
    </submittedName>
</protein>
<evidence type="ECO:0000313" key="1">
    <source>
        <dbReference type="EMBL" id="MDT0408662.1"/>
    </source>
</evidence>
<accession>A0ABD5E2L5</accession>
<keyword evidence="4" id="KW-1185">Reference proteome</keyword>
<reference evidence="3" key="1">
    <citation type="submission" date="2023-07" db="EMBL/GenBank/DDBJ databases">
        <title>30 novel species of actinomycetes from the DSMZ collection.</title>
        <authorList>
            <person name="Nouioui I."/>
        </authorList>
    </citation>
    <scope>NUCLEOTIDE SEQUENCE [LARGE SCALE GENOMIC DNA]</scope>
    <source>
        <strain evidence="3">DSM 41982</strain>
    </source>
</reference>
<name>A0ABD5E2L5_9ACTN</name>
<reference evidence="2" key="2">
    <citation type="submission" date="2024-03" db="EMBL/GenBank/DDBJ databases">
        <title>30 novel species of actinomycetes from the DSMZ collection.</title>
        <authorList>
            <person name="Nouioui I."/>
        </authorList>
    </citation>
    <scope>NUCLEOTIDE SEQUENCE</scope>
    <source>
        <strain evidence="1 4">DSM 41979</strain>
        <strain evidence="2">DSM 41982</strain>
    </source>
</reference>
<evidence type="ECO:0000313" key="3">
    <source>
        <dbReference type="Proteomes" id="UP001183607"/>
    </source>
</evidence>
<comment type="caution">
    <text evidence="2">The sequence shown here is derived from an EMBL/GenBank/DDBJ whole genome shotgun (WGS) entry which is preliminary data.</text>
</comment>
<dbReference type="Proteomes" id="UP001183610">
    <property type="component" value="Unassembled WGS sequence"/>
</dbReference>
<gene>
    <name evidence="2" type="ORF">RM574_05160</name>
    <name evidence="1" type="ORF">RM698_06290</name>
</gene>
<dbReference type="RefSeq" id="WP_029396759.1">
    <property type="nucleotide sequence ID" value="NZ_JAVRER010000006.1"/>
</dbReference>
<evidence type="ECO:0000313" key="2">
    <source>
        <dbReference type="EMBL" id="MDT0414872.1"/>
    </source>
</evidence>
<proteinExistence type="predicted"/>
<dbReference type="Proteomes" id="UP001183607">
    <property type="component" value="Unassembled WGS sequence"/>
</dbReference>
<dbReference type="EMBL" id="JAVRER010000006">
    <property type="protein sequence ID" value="MDT0414872.1"/>
    <property type="molecule type" value="Genomic_DNA"/>
</dbReference>
<evidence type="ECO:0000313" key="4">
    <source>
        <dbReference type="Proteomes" id="UP001183610"/>
    </source>
</evidence>